<dbReference type="GO" id="GO:0004619">
    <property type="term" value="F:phosphoglycerate mutase activity"/>
    <property type="evidence" value="ECO:0007669"/>
    <property type="project" value="UniProtKB-EC"/>
</dbReference>
<comment type="pathway">
    <text evidence="2 8">Carbohydrate degradation; glycolysis; pyruvate from D-glyceraldehyde 3-phosphate: step 3/5.</text>
</comment>
<comment type="subunit">
    <text evidence="8">Monomer.</text>
</comment>
<dbReference type="InterPro" id="IPR017850">
    <property type="entry name" value="Alkaline_phosphatase_core_sf"/>
</dbReference>
<dbReference type="Gene3D" id="3.40.720.10">
    <property type="entry name" value="Alkaline Phosphatase, subunit A"/>
    <property type="match status" value="1"/>
</dbReference>
<evidence type="ECO:0000256" key="5">
    <source>
        <dbReference type="ARBA" id="ARBA00023152"/>
    </source>
</evidence>
<dbReference type="PANTHER" id="PTHR31637">
    <property type="entry name" value="2,3-BISPHOSPHOGLYCERATE-INDEPENDENT PHOSPHOGLYCERATE MUTASE"/>
    <property type="match status" value="1"/>
</dbReference>
<sequence length="513" mass="55488">MKSHRPKPVVLVILDGFGYNETVANNAIALARTPVWTTLWNSCPHTLLACSGEAVGLPDEQMGNSEVGHLHLGGGRRIYQDFTRINKAIEDRSFFSNPVLNRAVETARRGGHALHILGLLSPGGVHSHEAHLKAMVELAVGKGLEKVYVHAFLDGRDTPPRSAVDSIRAMEAKCAELGAGRIVSLIGRFYAMDRDHRWERVQKAYDLIVQGQGEFSAERALDGLERAYARGESDEFVRATALVPAGGKPVIMEDGDAVVFMNFRADRARELTLALNEADFSGFERQRVPQLGTFVTLTEYREDFPHPVAYPPIAMTHTLGEVLADHGLKQLRLAETEKYAHVTFFFNGGSDTPFPGEERILIPSPKVKTYDLKPEMSAPEVTDALVKAIEGGGYDVIICNYANGDMVGHTGILEASIAAVEALDAALGRVLAAVDKVGGELLITADHGNVEQMVDPITGEAQTAHTVNPVPLVYRGRAGRLADGGNLADVAPTLLAILGIEQPAEMTGRSLLV</sequence>
<dbReference type="InterPro" id="IPR036646">
    <property type="entry name" value="PGAM_B_sf"/>
</dbReference>
<dbReference type="PIRSF" id="PIRSF001492">
    <property type="entry name" value="IPGAM"/>
    <property type="match status" value="1"/>
</dbReference>
<evidence type="ECO:0000256" key="2">
    <source>
        <dbReference type="ARBA" id="ARBA00004798"/>
    </source>
</evidence>
<evidence type="ECO:0000256" key="7">
    <source>
        <dbReference type="ARBA" id="ARBA00023235"/>
    </source>
</evidence>
<dbReference type="Pfam" id="PF01676">
    <property type="entry name" value="Metalloenzyme"/>
    <property type="match status" value="1"/>
</dbReference>
<keyword evidence="7 8" id="KW-0413">Isomerase</keyword>
<dbReference type="CDD" id="cd16010">
    <property type="entry name" value="iPGM"/>
    <property type="match status" value="1"/>
</dbReference>
<dbReference type="SUPFAM" id="SSF64158">
    <property type="entry name" value="2,3-Bisphosphoglycerate-independent phosphoglycerate mutase, substrate-binding domain"/>
    <property type="match status" value="1"/>
</dbReference>
<feature type="domain" description="BPG-independent PGAM N-terminal" evidence="11">
    <location>
        <begin position="85"/>
        <end position="301"/>
    </location>
</feature>
<dbReference type="InterPro" id="IPR005995">
    <property type="entry name" value="Pgm_bpd_ind"/>
</dbReference>
<organism evidence="12 13">
    <name type="scientific">Candidatus Methylocalor cossyra</name>
    <dbReference type="NCBI Taxonomy" id="3108543"/>
    <lineage>
        <taxon>Bacteria</taxon>
        <taxon>Pseudomonadati</taxon>
        <taxon>Pseudomonadota</taxon>
        <taxon>Gammaproteobacteria</taxon>
        <taxon>Methylococcales</taxon>
        <taxon>Methylococcaceae</taxon>
        <taxon>Candidatus Methylocalor</taxon>
    </lineage>
</organism>
<feature type="binding site" evidence="8">
    <location>
        <position position="409"/>
    </location>
    <ligand>
        <name>Mn(2+)</name>
        <dbReference type="ChEBI" id="CHEBI:29035"/>
        <label>1</label>
    </ligand>
</feature>
<feature type="domain" description="Metalloenzyme" evidence="10">
    <location>
        <begin position="7"/>
        <end position="501"/>
    </location>
</feature>
<keyword evidence="4 8" id="KW-0479">Metal-binding</keyword>
<name>A0ABP1C7V9_9GAMM</name>
<feature type="binding site" evidence="8">
    <location>
        <position position="188"/>
    </location>
    <ligand>
        <name>substrate</name>
    </ligand>
</feature>
<feature type="binding site" evidence="8">
    <location>
        <position position="446"/>
    </location>
    <ligand>
        <name>Mn(2+)</name>
        <dbReference type="ChEBI" id="CHEBI:29035"/>
        <label>2</label>
    </ligand>
</feature>
<evidence type="ECO:0000259" key="10">
    <source>
        <dbReference type="Pfam" id="PF01676"/>
    </source>
</evidence>
<feature type="binding site" evidence="8">
    <location>
        <begin position="264"/>
        <end position="267"/>
    </location>
    <ligand>
        <name>substrate</name>
    </ligand>
</feature>
<evidence type="ECO:0000256" key="1">
    <source>
        <dbReference type="ARBA" id="ARBA00000370"/>
    </source>
</evidence>
<feature type="binding site" evidence="8">
    <location>
        <position position="405"/>
    </location>
    <ligand>
        <name>Mn(2+)</name>
        <dbReference type="ChEBI" id="CHEBI:29035"/>
        <label>1</label>
    </ligand>
</feature>
<proteinExistence type="inferred from homology"/>
<dbReference type="PANTHER" id="PTHR31637:SF0">
    <property type="entry name" value="2,3-BISPHOSPHOGLYCERATE-INDEPENDENT PHOSPHOGLYCERATE MUTASE"/>
    <property type="match status" value="1"/>
</dbReference>
<evidence type="ECO:0000256" key="6">
    <source>
        <dbReference type="ARBA" id="ARBA00023211"/>
    </source>
</evidence>
<accession>A0ABP1C7V9</accession>
<evidence type="ECO:0000256" key="4">
    <source>
        <dbReference type="ARBA" id="ARBA00022723"/>
    </source>
</evidence>
<evidence type="ECO:0000256" key="8">
    <source>
        <dbReference type="HAMAP-Rule" id="MF_01038"/>
    </source>
</evidence>
<dbReference type="RefSeq" id="WP_348759427.1">
    <property type="nucleotide sequence ID" value="NZ_OZ026884.1"/>
</dbReference>
<dbReference type="EC" id="5.4.2.12" evidence="8 9"/>
<dbReference type="Gene3D" id="3.40.1450.10">
    <property type="entry name" value="BPG-independent phosphoglycerate mutase, domain B"/>
    <property type="match status" value="1"/>
</dbReference>
<dbReference type="InterPro" id="IPR011258">
    <property type="entry name" value="BPG-indep_PGM_N"/>
</dbReference>
<dbReference type="SUPFAM" id="SSF53649">
    <property type="entry name" value="Alkaline phosphatase-like"/>
    <property type="match status" value="1"/>
</dbReference>
<feature type="binding site" evidence="8">
    <location>
        <position position="465"/>
    </location>
    <ligand>
        <name>Mn(2+)</name>
        <dbReference type="ChEBI" id="CHEBI:29035"/>
        <label>1</label>
    </ligand>
</feature>
<protein>
    <recommendedName>
        <fullName evidence="8 9">2,3-bisphosphoglycerate-independent phosphoglycerate mutase</fullName>
        <shortName evidence="8">BPG-independent PGAM</shortName>
        <shortName evidence="8">Phosphoglyceromutase</shortName>
        <shortName evidence="8">iPGM</shortName>
        <ecNumber evidence="8 9">5.4.2.12</ecNumber>
    </recommendedName>
</protein>
<evidence type="ECO:0000313" key="13">
    <source>
        <dbReference type="Proteomes" id="UP001497493"/>
    </source>
</evidence>
<comment type="catalytic activity">
    <reaction evidence="1 8">
        <text>(2R)-2-phosphoglycerate = (2R)-3-phosphoglycerate</text>
        <dbReference type="Rhea" id="RHEA:15901"/>
        <dbReference type="ChEBI" id="CHEBI:58272"/>
        <dbReference type="ChEBI" id="CHEBI:58289"/>
        <dbReference type="EC" id="5.4.2.12"/>
    </reaction>
</comment>
<keyword evidence="6 8" id="KW-0464">Manganese</keyword>
<evidence type="ECO:0000256" key="9">
    <source>
        <dbReference type="NCBIfam" id="TIGR01307"/>
    </source>
</evidence>
<evidence type="ECO:0000313" key="12">
    <source>
        <dbReference type="EMBL" id="CAL1239902.1"/>
    </source>
</evidence>
<comment type="cofactor">
    <cofactor evidence="8">
        <name>Mn(2+)</name>
        <dbReference type="ChEBI" id="CHEBI:29035"/>
    </cofactor>
    <text evidence="8">Binds 2 manganese ions per subunit.</text>
</comment>
<evidence type="ECO:0000256" key="3">
    <source>
        <dbReference type="ARBA" id="ARBA00008819"/>
    </source>
</evidence>
<feature type="binding site" evidence="8">
    <location>
        <position position="338"/>
    </location>
    <ligand>
        <name>substrate</name>
    </ligand>
</feature>
<feature type="binding site" evidence="8">
    <location>
        <begin position="156"/>
        <end position="157"/>
    </location>
    <ligand>
        <name>substrate</name>
    </ligand>
</feature>
<gene>
    <name evidence="12" type="primary">gpmM</name>
    <name evidence="8" type="synonym">gpmI</name>
    <name evidence="12" type="ORF">MECH1_V1_1126</name>
</gene>
<reference evidence="12 13" key="1">
    <citation type="submission" date="2024-04" db="EMBL/GenBank/DDBJ databases">
        <authorList>
            <person name="Cremers G."/>
        </authorList>
    </citation>
    <scope>NUCLEOTIDE SEQUENCE [LARGE SCALE GENOMIC DNA]</scope>
    <source>
        <strain evidence="12">MeCH1-AG</strain>
    </source>
</reference>
<dbReference type="HAMAP" id="MF_01038">
    <property type="entry name" value="GpmI"/>
    <property type="match status" value="1"/>
</dbReference>
<feature type="active site" description="Phosphoserine intermediate" evidence="8">
    <location>
        <position position="65"/>
    </location>
</feature>
<keyword evidence="13" id="KW-1185">Reference proteome</keyword>
<feature type="binding site" evidence="8">
    <location>
        <position position="126"/>
    </location>
    <ligand>
        <name>substrate</name>
    </ligand>
</feature>
<feature type="binding site" evidence="8">
    <location>
        <position position="15"/>
    </location>
    <ligand>
        <name>Mn(2+)</name>
        <dbReference type="ChEBI" id="CHEBI:29035"/>
        <label>2</label>
    </ligand>
</feature>
<feature type="binding site" evidence="8">
    <location>
        <position position="194"/>
    </location>
    <ligand>
        <name>substrate</name>
    </ligand>
</feature>
<keyword evidence="5 8" id="KW-0324">Glycolysis</keyword>
<comment type="function">
    <text evidence="8">Catalyzes the interconversion of 2-phosphoglycerate and 3-phosphoglycerate.</text>
</comment>
<feature type="binding site" evidence="8">
    <location>
        <position position="447"/>
    </location>
    <ligand>
        <name>Mn(2+)</name>
        <dbReference type="ChEBI" id="CHEBI:29035"/>
        <label>2</label>
    </ligand>
</feature>
<dbReference type="Proteomes" id="UP001497493">
    <property type="component" value="Chromosome"/>
</dbReference>
<dbReference type="NCBIfam" id="TIGR01307">
    <property type="entry name" value="pgm_bpd_ind"/>
    <property type="match status" value="1"/>
</dbReference>
<comment type="similarity">
    <text evidence="3 8">Belongs to the BPG-independent phosphoglycerate mutase family.</text>
</comment>
<evidence type="ECO:0000259" key="11">
    <source>
        <dbReference type="Pfam" id="PF06415"/>
    </source>
</evidence>
<feature type="binding site" evidence="8">
    <location>
        <position position="65"/>
    </location>
    <ligand>
        <name>Mn(2+)</name>
        <dbReference type="ChEBI" id="CHEBI:29035"/>
        <label>2</label>
    </ligand>
</feature>
<dbReference type="InterPro" id="IPR006124">
    <property type="entry name" value="Metalloenzyme"/>
</dbReference>
<dbReference type="EMBL" id="OZ026884">
    <property type="protein sequence ID" value="CAL1239902.1"/>
    <property type="molecule type" value="Genomic_DNA"/>
</dbReference>
<dbReference type="Pfam" id="PF06415">
    <property type="entry name" value="iPGM_N"/>
    <property type="match status" value="1"/>
</dbReference>